<keyword evidence="2" id="KW-0812">Transmembrane</keyword>
<name>A0ABS7VS03_9HYPH</name>
<keyword evidence="2" id="KW-0472">Membrane</keyword>
<evidence type="ECO:0000256" key="1">
    <source>
        <dbReference type="SAM" id="MobiDB-lite"/>
    </source>
</evidence>
<sequence>MKRFVWLIALILVSFWSLLAWGAYGLIDLFGSTAARHADVVSSHPGTVEWLSWSLGALRNLGLAAIVFVWAVVAVFILAVPTTVSFILGKAFRPVEPMGWGGEEYPRPGYRDVTPHETATAPEEEPRRIERH</sequence>
<dbReference type="RefSeq" id="WP_224315093.1">
    <property type="nucleotide sequence ID" value="NZ_JAIRBM010000017.1"/>
</dbReference>
<proteinExistence type="predicted"/>
<keyword evidence="4" id="KW-1185">Reference proteome</keyword>
<accession>A0ABS7VS03</accession>
<feature type="compositionally biased region" description="Basic and acidic residues" evidence="1">
    <location>
        <begin position="104"/>
        <end position="115"/>
    </location>
</feature>
<dbReference type="EMBL" id="JAIRBM010000017">
    <property type="protein sequence ID" value="MBZ6078343.1"/>
    <property type="molecule type" value="Genomic_DNA"/>
</dbReference>
<protein>
    <submittedName>
        <fullName evidence="3">Uncharacterized protein</fullName>
    </submittedName>
</protein>
<evidence type="ECO:0000313" key="4">
    <source>
        <dbReference type="Proteomes" id="UP000704176"/>
    </source>
</evidence>
<evidence type="ECO:0000313" key="3">
    <source>
        <dbReference type="EMBL" id="MBZ6078343.1"/>
    </source>
</evidence>
<reference evidence="3 4" key="1">
    <citation type="submission" date="2021-09" db="EMBL/GenBank/DDBJ databases">
        <title>The complete genome sequence of a new microorganism.</title>
        <authorList>
            <person name="Zi Z."/>
        </authorList>
    </citation>
    <scope>NUCLEOTIDE SEQUENCE [LARGE SCALE GENOMIC DNA]</scope>
    <source>
        <strain evidence="3 4">WGZ8</strain>
    </source>
</reference>
<organism evidence="3 4">
    <name type="scientific">Microvirga puerhi</name>
    <dbReference type="NCBI Taxonomy" id="2876078"/>
    <lineage>
        <taxon>Bacteria</taxon>
        <taxon>Pseudomonadati</taxon>
        <taxon>Pseudomonadota</taxon>
        <taxon>Alphaproteobacteria</taxon>
        <taxon>Hyphomicrobiales</taxon>
        <taxon>Methylobacteriaceae</taxon>
        <taxon>Microvirga</taxon>
    </lineage>
</organism>
<feature type="region of interest" description="Disordered" evidence="1">
    <location>
        <begin position="103"/>
        <end position="132"/>
    </location>
</feature>
<gene>
    <name evidence="3" type="ORF">K9B37_18970</name>
</gene>
<dbReference type="Proteomes" id="UP000704176">
    <property type="component" value="Unassembled WGS sequence"/>
</dbReference>
<comment type="caution">
    <text evidence="3">The sequence shown here is derived from an EMBL/GenBank/DDBJ whole genome shotgun (WGS) entry which is preliminary data.</text>
</comment>
<keyword evidence="2" id="KW-1133">Transmembrane helix</keyword>
<feature type="transmembrane region" description="Helical" evidence="2">
    <location>
        <begin position="61"/>
        <end position="88"/>
    </location>
</feature>
<evidence type="ECO:0000256" key="2">
    <source>
        <dbReference type="SAM" id="Phobius"/>
    </source>
</evidence>